<dbReference type="CDD" id="cd17502">
    <property type="entry name" value="MFS_Azr1_MDR_like"/>
    <property type="match status" value="1"/>
</dbReference>
<feature type="transmembrane region" description="Helical" evidence="7">
    <location>
        <begin position="117"/>
        <end position="143"/>
    </location>
</feature>
<feature type="region of interest" description="Disordered" evidence="6">
    <location>
        <begin position="555"/>
        <end position="590"/>
    </location>
</feature>
<feature type="compositionally biased region" description="Polar residues" evidence="6">
    <location>
        <begin position="574"/>
        <end position="590"/>
    </location>
</feature>
<evidence type="ECO:0000313" key="10">
    <source>
        <dbReference type="Proteomes" id="UP001600888"/>
    </source>
</evidence>
<evidence type="ECO:0000256" key="1">
    <source>
        <dbReference type="ARBA" id="ARBA00004141"/>
    </source>
</evidence>
<protein>
    <recommendedName>
        <fullName evidence="8">Major facilitator superfamily (MFS) profile domain-containing protein</fullName>
    </recommendedName>
</protein>
<feature type="transmembrane region" description="Helical" evidence="7">
    <location>
        <begin position="520"/>
        <end position="540"/>
    </location>
</feature>
<keyword evidence="4 7" id="KW-1133">Transmembrane helix</keyword>
<accession>A0ABR4EWN2</accession>
<comment type="caution">
    <text evidence="9">The sequence shown here is derived from an EMBL/GenBank/DDBJ whole genome shotgun (WGS) entry which is preliminary data.</text>
</comment>
<comment type="subcellular location">
    <subcellularLocation>
        <location evidence="1">Membrane</location>
        <topology evidence="1">Multi-pass membrane protein</topology>
    </subcellularLocation>
</comment>
<dbReference type="InterPro" id="IPR036259">
    <property type="entry name" value="MFS_trans_sf"/>
</dbReference>
<feature type="transmembrane region" description="Helical" evidence="7">
    <location>
        <begin position="378"/>
        <end position="396"/>
    </location>
</feature>
<dbReference type="EMBL" id="JBAWTH010000023">
    <property type="protein sequence ID" value="KAL2286705.1"/>
    <property type="molecule type" value="Genomic_DNA"/>
</dbReference>
<feature type="transmembrane region" description="Helical" evidence="7">
    <location>
        <begin position="86"/>
        <end position="105"/>
    </location>
</feature>
<feature type="transmembrane region" description="Helical" evidence="7">
    <location>
        <begin position="174"/>
        <end position="196"/>
    </location>
</feature>
<evidence type="ECO:0000256" key="7">
    <source>
        <dbReference type="SAM" id="Phobius"/>
    </source>
</evidence>
<dbReference type="PANTHER" id="PTHR23501">
    <property type="entry name" value="MAJOR FACILITATOR SUPERFAMILY"/>
    <property type="match status" value="1"/>
</dbReference>
<name>A0ABR4EWN2_9PEZI</name>
<feature type="domain" description="Major facilitator superfamily (MFS) profile" evidence="8">
    <location>
        <begin position="52"/>
        <end position="504"/>
    </location>
</feature>
<feature type="transmembrane region" description="Helical" evidence="7">
    <location>
        <begin position="51"/>
        <end position="74"/>
    </location>
</feature>
<reference evidence="9 10" key="1">
    <citation type="submission" date="2024-03" db="EMBL/GenBank/DDBJ databases">
        <title>A high-quality draft genome sequence of Diaporthe vaccinii, a causative agent of upright dieback and viscid rot disease in cranberry plants.</title>
        <authorList>
            <person name="Sarrasin M."/>
            <person name="Lang B.F."/>
            <person name="Burger G."/>
        </authorList>
    </citation>
    <scope>NUCLEOTIDE SEQUENCE [LARGE SCALE GENOMIC DNA]</scope>
    <source>
        <strain evidence="9 10">IS7</strain>
    </source>
</reference>
<gene>
    <name evidence="9" type="ORF">FJTKL_06692</name>
</gene>
<dbReference type="InterPro" id="IPR020846">
    <property type="entry name" value="MFS_dom"/>
</dbReference>
<evidence type="ECO:0000256" key="2">
    <source>
        <dbReference type="ARBA" id="ARBA00007520"/>
    </source>
</evidence>
<organism evidence="9 10">
    <name type="scientific">Diaporthe vaccinii</name>
    <dbReference type="NCBI Taxonomy" id="105482"/>
    <lineage>
        <taxon>Eukaryota</taxon>
        <taxon>Fungi</taxon>
        <taxon>Dikarya</taxon>
        <taxon>Ascomycota</taxon>
        <taxon>Pezizomycotina</taxon>
        <taxon>Sordariomycetes</taxon>
        <taxon>Sordariomycetidae</taxon>
        <taxon>Diaporthales</taxon>
        <taxon>Diaporthaceae</taxon>
        <taxon>Diaporthe</taxon>
        <taxon>Diaporthe eres species complex</taxon>
    </lineage>
</organism>
<evidence type="ECO:0000259" key="8">
    <source>
        <dbReference type="PROSITE" id="PS50850"/>
    </source>
</evidence>
<dbReference type="InterPro" id="IPR011701">
    <property type="entry name" value="MFS"/>
</dbReference>
<evidence type="ECO:0000256" key="4">
    <source>
        <dbReference type="ARBA" id="ARBA00022989"/>
    </source>
</evidence>
<dbReference type="Proteomes" id="UP001600888">
    <property type="component" value="Unassembled WGS sequence"/>
</dbReference>
<evidence type="ECO:0000313" key="9">
    <source>
        <dbReference type="EMBL" id="KAL2286705.1"/>
    </source>
</evidence>
<dbReference type="PROSITE" id="PS50850">
    <property type="entry name" value="MFS"/>
    <property type="match status" value="1"/>
</dbReference>
<dbReference type="Gene3D" id="1.20.1250.20">
    <property type="entry name" value="MFS general substrate transporter like domains"/>
    <property type="match status" value="1"/>
</dbReference>
<dbReference type="Pfam" id="PF07690">
    <property type="entry name" value="MFS_1"/>
    <property type="match status" value="1"/>
</dbReference>
<comment type="similarity">
    <text evidence="2">Belongs to the major facilitator superfamily. TCR/Tet family.</text>
</comment>
<dbReference type="SUPFAM" id="SSF103473">
    <property type="entry name" value="MFS general substrate transporter"/>
    <property type="match status" value="1"/>
</dbReference>
<proteinExistence type="inferred from homology"/>
<feature type="transmembrane region" description="Helical" evidence="7">
    <location>
        <begin position="272"/>
        <end position="290"/>
    </location>
</feature>
<feature type="transmembrane region" description="Helical" evidence="7">
    <location>
        <begin position="351"/>
        <end position="371"/>
    </location>
</feature>
<feature type="transmembrane region" description="Helical" evidence="7">
    <location>
        <begin position="311"/>
        <end position="331"/>
    </location>
</feature>
<evidence type="ECO:0000256" key="3">
    <source>
        <dbReference type="ARBA" id="ARBA00022692"/>
    </source>
</evidence>
<feature type="transmembrane region" description="Helical" evidence="7">
    <location>
        <begin position="149"/>
        <end position="167"/>
    </location>
</feature>
<dbReference type="PANTHER" id="PTHR23501:SF102">
    <property type="entry name" value="DRUG TRANSPORTER, PUTATIVE (AFU_ORTHOLOGUE AFUA_3G08530)-RELATED"/>
    <property type="match status" value="1"/>
</dbReference>
<evidence type="ECO:0000256" key="6">
    <source>
        <dbReference type="SAM" id="MobiDB-lite"/>
    </source>
</evidence>
<feature type="compositionally biased region" description="Polar residues" evidence="6">
    <location>
        <begin position="1"/>
        <end position="11"/>
    </location>
</feature>
<dbReference type="PRINTS" id="PR01036">
    <property type="entry name" value="TCRTETB"/>
</dbReference>
<feature type="region of interest" description="Disordered" evidence="6">
    <location>
        <begin position="1"/>
        <end position="43"/>
    </location>
</feature>
<keyword evidence="10" id="KW-1185">Reference proteome</keyword>
<feature type="transmembrane region" description="Helical" evidence="7">
    <location>
        <begin position="202"/>
        <end position="225"/>
    </location>
</feature>
<evidence type="ECO:0000256" key="5">
    <source>
        <dbReference type="ARBA" id="ARBA00023136"/>
    </source>
</evidence>
<sequence length="590" mass="63036">MAEQTLVSTSGPPHGLVPPGQASEPINSGPGAAPADARTPTRRRTKLQTTVVVASLCAAVFVAALDVTIITTALPAITEFFRSPNGYQWVGSGYVLPHTASVPSWGKLSDVWGRKPVILAGAVLFIAGSLLCALAGTFPLFLFGRAVQGLGAAGLITLVNICISDLFSLRDRGLYFGLVSIVWAAASGLGPVLGGVFTDQLTWRWCFWINLPIGSVVSILIFFLLRLDTVKTSVRDGLRSIDWIGTLFITGSVLMILLGLDFGGNTHPWDSATVICLIIFGVICGALFVSHEAKWARFPIIPVEMFNTRSSAAAFALCFCHGFVFIGIAYYLPLYLQAVLATTALRSGLYLLPYILSVSISAAFTGAFIQWTGKYMPSVYVGGVMLCVGSGLLISLGPEPEWAKIIGYQIVAGTGVGFNFEGPLLAVQAVMGVEHVATVTATMGFVRTMSTAVSIVVGGVVFQNRMVSQFSTLEASLGPQLAGELAGSEILAKLDVITELPDSQQRAVREVISNSLTDMWIMYVAFAGASLVAGLFIRAYHLNTELEVKSTPETIAEKNAPQQQRQEQHLEPPQYQQEQSGLSQPNGHQV</sequence>
<keyword evidence="5 7" id="KW-0472">Membrane</keyword>
<feature type="transmembrane region" description="Helical" evidence="7">
    <location>
        <begin position="237"/>
        <end position="260"/>
    </location>
</feature>
<dbReference type="Gene3D" id="1.20.1720.10">
    <property type="entry name" value="Multidrug resistance protein D"/>
    <property type="match status" value="1"/>
</dbReference>
<feature type="compositionally biased region" description="Low complexity" evidence="6">
    <location>
        <begin position="29"/>
        <end position="38"/>
    </location>
</feature>
<keyword evidence="3 7" id="KW-0812">Transmembrane</keyword>